<dbReference type="KEGG" id="aak:AA2016_2272"/>
<accession>A0AAC8YMM1</accession>
<evidence type="ECO:0000256" key="1">
    <source>
        <dbReference type="SAM" id="Phobius"/>
    </source>
</evidence>
<dbReference type="EMBL" id="JACICB010000007">
    <property type="protein sequence ID" value="MBB3705817.1"/>
    <property type="molecule type" value="Genomic_DNA"/>
</dbReference>
<dbReference type="Proteomes" id="UP000075755">
    <property type="component" value="Chromosome"/>
</dbReference>
<dbReference type="EMBL" id="CP015005">
    <property type="protein sequence ID" value="AMS41200.1"/>
    <property type="molecule type" value="Genomic_DNA"/>
</dbReference>
<proteinExistence type="predicted"/>
<sequence>MQNPAPRRDPETDDLAGLLSDLGKLFFAFLIFPATWLVLSACVVDAIKGGF</sequence>
<evidence type="ECO:0000313" key="4">
    <source>
        <dbReference type="Proteomes" id="UP000075755"/>
    </source>
</evidence>
<evidence type="ECO:0000313" key="2">
    <source>
        <dbReference type="EMBL" id="AMS41200.1"/>
    </source>
</evidence>
<dbReference type="AlphaFoldDB" id="A0AAC8YMM1"/>
<evidence type="ECO:0000313" key="3">
    <source>
        <dbReference type="EMBL" id="MBB3705817.1"/>
    </source>
</evidence>
<reference evidence="3 5" key="2">
    <citation type="submission" date="2020-08" db="EMBL/GenBank/DDBJ databases">
        <title>Genomic Encyclopedia of Type Strains, Phase IV (KMG-IV): sequencing the most valuable type-strain genomes for metagenomic binning, comparative biology and taxonomic classification.</title>
        <authorList>
            <person name="Goeker M."/>
        </authorList>
    </citation>
    <scope>NUCLEOTIDE SEQUENCE [LARGE SCALE GENOMIC DNA]</scope>
    <source>
        <strain evidence="3 5">DSM 10368</strain>
    </source>
</reference>
<reference evidence="2 4" key="1">
    <citation type="submission" date="2016-03" db="EMBL/GenBank/DDBJ databases">
        <title>Complete genome of Aminobacter aminovorans KCTC 2477.</title>
        <authorList>
            <person name="Kim K.M."/>
        </authorList>
    </citation>
    <scope>NUCLEOTIDE SEQUENCE [LARGE SCALE GENOMIC DNA]</scope>
    <source>
        <strain evidence="2 4">KCTC 2477</strain>
    </source>
</reference>
<feature type="transmembrane region" description="Helical" evidence="1">
    <location>
        <begin position="25"/>
        <end position="47"/>
    </location>
</feature>
<organism evidence="2 4">
    <name type="scientific">Aminobacter aminovorans</name>
    <name type="common">Chelatobacter heintzii</name>
    <dbReference type="NCBI Taxonomy" id="83263"/>
    <lineage>
        <taxon>Bacteria</taxon>
        <taxon>Pseudomonadati</taxon>
        <taxon>Pseudomonadota</taxon>
        <taxon>Alphaproteobacteria</taxon>
        <taxon>Hyphomicrobiales</taxon>
        <taxon>Phyllobacteriaceae</taxon>
        <taxon>Aminobacter</taxon>
    </lineage>
</organism>
<keyword evidence="1" id="KW-0472">Membrane</keyword>
<protein>
    <submittedName>
        <fullName evidence="2">Uncharacterized protein</fullName>
    </submittedName>
</protein>
<name>A0AAC8YMM1_AMIAI</name>
<keyword evidence="5" id="KW-1185">Reference proteome</keyword>
<dbReference type="RefSeq" id="WP_157097035.1">
    <property type="nucleotide sequence ID" value="NZ_CP015005.1"/>
</dbReference>
<dbReference type="Proteomes" id="UP000577697">
    <property type="component" value="Unassembled WGS sequence"/>
</dbReference>
<gene>
    <name evidence="2" type="ORF">AA2016_2272</name>
    <name evidence="3" type="ORF">FHS67_002136</name>
</gene>
<keyword evidence="1" id="KW-0812">Transmembrane</keyword>
<keyword evidence="1" id="KW-1133">Transmembrane helix</keyword>
<evidence type="ECO:0000313" key="5">
    <source>
        <dbReference type="Proteomes" id="UP000577697"/>
    </source>
</evidence>